<evidence type="ECO:0000313" key="2">
    <source>
        <dbReference type="Proteomes" id="UP000217199"/>
    </source>
</evidence>
<keyword evidence="2" id="KW-1185">Reference proteome</keyword>
<dbReference type="Proteomes" id="UP000217199">
    <property type="component" value="Unassembled WGS sequence"/>
</dbReference>
<dbReference type="EMBL" id="NBII01000001">
    <property type="protein sequence ID" value="PAV23583.1"/>
    <property type="molecule type" value="Genomic_DNA"/>
</dbReference>
<organism evidence="1 2">
    <name type="scientific">Pyrrhoderma noxium</name>
    <dbReference type="NCBI Taxonomy" id="2282107"/>
    <lineage>
        <taxon>Eukaryota</taxon>
        <taxon>Fungi</taxon>
        <taxon>Dikarya</taxon>
        <taxon>Basidiomycota</taxon>
        <taxon>Agaricomycotina</taxon>
        <taxon>Agaricomycetes</taxon>
        <taxon>Hymenochaetales</taxon>
        <taxon>Hymenochaetaceae</taxon>
        <taxon>Pyrrhoderma</taxon>
    </lineage>
</organism>
<accession>A0A286UVF0</accession>
<evidence type="ECO:0008006" key="3">
    <source>
        <dbReference type="Google" id="ProtNLM"/>
    </source>
</evidence>
<gene>
    <name evidence="1" type="ORF">PNOK_0065100</name>
</gene>
<proteinExistence type="predicted"/>
<sequence>MINTQSQALNVQMLDSTNYYSPAPYYSPQPEPIPLSGTHCTNTLNYHPYRAPQHTVCYNMENIMYKPQGAMGLPYPNSSCHPETTTHYAYYVDQRTQKKMQKKNPDPCLYCQKRKKRCTPAGNTCELCLIKGTGRCPPKPKKMKKRVTSQGIKGQTSLEQWKAQVEYKTENTQTSVEERFSGFSLE</sequence>
<comment type="caution">
    <text evidence="1">The sequence shown here is derived from an EMBL/GenBank/DDBJ whole genome shotgun (WGS) entry which is preliminary data.</text>
</comment>
<name>A0A286UVF0_9AGAM</name>
<protein>
    <recommendedName>
        <fullName evidence="3">Zn(2)-C6 fungal-type domain-containing protein</fullName>
    </recommendedName>
</protein>
<reference evidence="1 2" key="1">
    <citation type="journal article" date="2017" name="Mol. Ecol.">
        <title>Comparative and population genomic landscape of Phellinus noxius: A hypervariable fungus causing root rot in trees.</title>
        <authorList>
            <person name="Chung C.L."/>
            <person name="Lee T.J."/>
            <person name="Akiba M."/>
            <person name="Lee H.H."/>
            <person name="Kuo T.H."/>
            <person name="Liu D."/>
            <person name="Ke H.M."/>
            <person name="Yokoi T."/>
            <person name="Roa M.B."/>
            <person name="Lu M.J."/>
            <person name="Chang Y.Y."/>
            <person name="Ann P.J."/>
            <person name="Tsai J.N."/>
            <person name="Chen C.Y."/>
            <person name="Tzean S.S."/>
            <person name="Ota Y."/>
            <person name="Hattori T."/>
            <person name="Sahashi N."/>
            <person name="Liou R.F."/>
            <person name="Kikuchi T."/>
            <person name="Tsai I.J."/>
        </authorList>
    </citation>
    <scope>NUCLEOTIDE SEQUENCE [LARGE SCALE GENOMIC DNA]</scope>
    <source>
        <strain evidence="1 2">FFPRI411160</strain>
    </source>
</reference>
<dbReference type="AlphaFoldDB" id="A0A286UVF0"/>
<dbReference type="InParanoid" id="A0A286UVF0"/>
<evidence type="ECO:0000313" key="1">
    <source>
        <dbReference type="EMBL" id="PAV23583.1"/>
    </source>
</evidence>